<dbReference type="SUPFAM" id="SSF47928">
    <property type="entry name" value="N-terminal domain of the delta subunit of the F1F0-ATP synthase"/>
    <property type="match status" value="1"/>
</dbReference>
<dbReference type="AlphaFoldDB" id="A0A1M7IZA0"/>
<dbReference type="GO" id="GO:0046933">
    <property type="term" value="F:proton-transporting ATP synthase activity, rotational mechanism"/>
    <property type="evidence" value="ECO:0007669"/>
    <property type="project" value="UniProtKB-UniRule"/>
</dbReference>
<reference evidence="8 9" key="1">
    <citation type="submission" date="2016-11" db="EMBL/GenBank/DDBJ databases">
        <authorList>
            <person name="Jaros S."/>
            <person name="Januszkiewicz K."/>
            <person name="Wedrychowicz H."/>
        </authorList>
    </citation>
    <scope>NUCLEOTIDE SEQUENCE [LARGE SCALE GENOMIC DNA]</scope>
    <source>
        <strain evidence="8 9">DSM 15930</strain>
    </source>
</reference>
<dbReference type="GO" id="GO:0045259">
    <property type="term" value="C:proton-transporting ATP synthase complex"/>
    <property type="evidence" value="ECO:0007669"/>
    <property type="project" value="UniProtKB-KW"/>
</dbReference>
<keyword evidence="7" id="KW-1003">Cell membrane</keyword>
<keyword evidence="9" id="KW-1185">Reference proteome</keyword>
<dbReference type="OrthoDB" id="9802471at2"/>
<sequence>MAKLVSKTYGEALFDLALEDGTLTTIIEEVNVVKEAMKKNPDLLKLLSHPKIKKEEKISVIENIFKGRVSDSLVGFLVIVVQKDRYDDLDGIFEYFVAKVREYKNIGVASITSAVELAEEQKKHIEQRLLQTTKYSQFELTFHVDKSLIGGLVIRIGDRVVDSSIKTKLQMLAKDLRNATV</sequence>
<evidence type="ECO:0000313" key="9">
    <source>
        <dbReference type="Proteomes" id="UP000184038"/>
    </source>
</evidence>
<keyword evidence="3 7" id="KW-0375">Hydrogen ion transport</keyword>
<dbReference type="PANTHER" id="PTHR11910">
    <property type="entry name" value="ATP SYNTHASE DELTA CHAIN"/>
    <property type="match status" value="1"/>
</dbReference>
<dbReference type="GO" id="GO:0005886">
    <property type="term" value="C:plasma membrane"/>
    <property type="evidence" value="ECO:0007669"/>
    <property type="project" value="UniProtKB-SubCell"/>
</dbReference>
<dbReference type="InterPro" id="IPR026015">
    <property type="entry name" value="ATP_synth_OSCP/delta_N_sf"/>
</dbReference>
<dbReference type="NCBIfam" id="TIGR01145">
    <property type="entry name" value="ATP_synt_delta"/>
    <property type="match status" value="1"/>
</dbReference>
<comment type="function">
    <text evidence="7">F(1)F(0) ATP synthase produces ATP from ADP in the presence of a proton or sodium gradient. F-type ATPases consist of two structural domains, F(1) containing the extramembraneous catalytic core and F(0) containing the membrane proton channel, linked together by a central stalk and a peripheral stalk. During catalysis, ATP synthesis in the catalytic domain of F(1) is coupled via a rotary mechanism of the central stalk subunits to proton translocation.</text>
</comment>
<dbReference type="EMBL" id="FRCP01000010">
    <property type="protein sequence ID" value="SHM46164.1"/>
    <property type="molecule type" value="Genomic_DNA"/>
</dbReference>
<comment type="subcellular location">
    <subcellularLocation>
        <location evidence="7">Cell membrane</location>
        <topology evidence="7">Peripheral membrane protein</topology>
    </subcellularLocation>
    <subcellularLocation>
        <location evidence="1">Membrane</location>
    </subcellularLocation>
</comment>
<name>A0A1M7IZA0_9FIRM</name>
<dbReference type="Proteomes" id="UP000184038">
    <property type="component" value="Unassembled WGS sequence"/>
</dbReference>
<keyword evidence="4 7" id="KW-0406">Ion transport</keyword>
<evidence type="ECO:0000256" key="7">
    <source>
        <dbReference type="HAMAP-Rule" id="MF_01416"/>
    </source>
</evidence>
<evidence type="ECO:0000256" key="4">
    <source>
        <dbReference type="ARBA" id="ARBA00023065"/>
    </source>
</evidence>
<evidence type="ECO:0000256" key="5">
    <source>
        <dbReference type="ARBA" id="ARBA00023136"/>
    </source>
</evidence>
<protein>
    <recommendedName>
        <fullName evidence="7">ATP synthase subunit delta</fullName>
    </recommendedName>
    <alternativeName>
        <fullName evidence="7">ATP synthase F(1) sector subunit delta</fullName>
    </alternativeName>
    <alternativeName>
        <fullName evidence="7">F-type ATPase subunit delta</fullName>
        <shortName evidence="7">F-ATPase subunit delta</shortName>
    </alternativeName>
</protein>
<dbReference type="STRING" id="1120996.SAMN02746066_02049"/>
<organism evidence="8 9">
    <name type="scientific">Anaerosporobacter mobilis DSM 15930</name>
    <dbReference type="NCBI Taxonomy" id="1120996"/>
    <lineage>
        <taxon>Bacteria</taxon>
        <taxon>Bacillati</taxon>
        <taxon>Bacillota</taxon>
        <taxon>Clostridia</taxon>
        <taxon>Lachnospirales</taxon>
        <taxon>Lachnospiraceae</taxon>
        <taxon>Anaerosporobacter</taxon>
    </lineage>
</organism>
<gene>
    <name evidence="7" type="primary">atpH</name>
    <name evidence="8" type="ORF">SAMN02746066_02049</name>
</gene>
<accession>A0A1M7IZA0</accession>
<evidence type="ECO:0000256" key="2">
    <source>
        <dbReference type="ARBA" id="ARBA00022448"/>
    </source>
</evidence>
<evidence type="ECO:0000256" key="1">
    <source>
        <dbReference type="ARBA" id="ARBA00004370"/>
    </source>
</evidence>
<evidence type="ECO:0000313" key="8">
    <source>
        <dbReference type="EMBL" id="SHM46164.1"/>
    </source>
</evidence>
<dbReference type="HAMAP" id="MF_01416">
    <property type="entry name" value="ATP_synth_delta_bact"/>
    <property type="match status" value="1"/>
</dbReference>
<dbReference type="PRINTS" id="PR00125">
    <property type="entry name" value="ATPASEDELTA"/>
</dbReference>
<dbReference type="Pfam" id="PF00213">
    <property type="entry name" value="OSCP"/>
    <property type="match status" value="1"/>
</dbReference>
<dbReference type="RefSeq" id="WP_073287093.1">
    <property type="nucleotide sequence ID" value="NZ_FRCP01000010.1"/>
</dbReference>
<keyword evidence="5 7" id="KW-0472">Membrane</keyword>
<proteinExistence type="inferred from homology"/>
<evidence type="ECO:0000256" key="3">
    <source>
        <dbReference type="ARBA" id="ARBA00022781"/>
    </source>
</evidence>
<keyword evidence="6 7" id="KW-0066">ATP synthesis</keyword>
<comment type="similarity">
    <text evidence="7">Belongs to the ATPase delta chain family.</text>
</comment>
<comment type="function">
    <text evidence="7">This protein is part of the stalk that links CF(0) to CF(1). It either transmits conformational changes from CF(0) to CF(1) or is implicated in proton conduction.</text>
</comment>
<keyword evidence="2 7" id="KW-0813">Transport</keyword>
<keyword evidence="7" id="KW-0139">CF(1)</keyword>
<evidence type="ECO:0000256" key="6">
    <source>
        <dbReference type="ARBA" id="ARBA00023310"/>
    </source>
</evidence>
<dbReference type="InterPro" id="IPR000711">
    <property type="entry name" value="ATPase_OSCP/dsu"/>
</dbReference>
<dbReference type="Gene3D" id="1.10.520.20">
    <property type="entry name" value="N-terminal domain of the delta subunit of the F1F0-ATP synthase"/>
    <property type="match status" value="1"/>
</dbReference>